<dbReference type="PROSITE" id="PS01124">
    <property type="entry name" value="HTH_ARAC_FAMILY_2"/>
    <property type="match status" value="1"/>
</dbReference>
<dbReference type="InterPro" id="IPR014710">
    <property type="entry name" value="RmlC-like_jellyroll"/>
</dbReference>
<dbReference type="PROSITE" id="PS00041">
    <property type="entry name" value="HTH_ARAC_FAMILY_1"/>
    <property type="match status" value="1"/>
</dbReference>
<keyword evidence="2" id="KW-0238">DNA-binding</keyword>
<comment type="caution">
    <text evidence="5">The sequence shown here is derived from an EMBL/GenBank/DDBJ whole genome shotgun (WGS) entry which is preliminary data.</text>
</comment>
<reference evidence="5 6" key="1">
    <citation type="submission" date="2018-04" db="EMBL/GenBank/DDBJ databases">
        <title>Genomic Encyclopedia of Archaeal and Bacterial Type Strains, Phase II (KMG-II): from individual species to whole genera.</title>
        <authorList>
            <person name="Goeker M."/>
        </authorList>
    </citation>
    <scope>NUCLEOTIDE SEQUENCE [LARGE SCALE GENOMIC DNA]</scope>
    <source>
        <strain evidence="5 6">DSM 26809</strain>
    </source>
</reference>
<gene>
    <name evidence="5" type="ORF">C8P68_101540</name>
</gene>
<dbReference type="Proteomes" id="UP000244168">
    <property type="component" value="Unassembled WGS sequence"/>
</dbReference>
<dbReference type="InterPro" id="IPR011051">
    <property type="entry name" value="RmlC_Cupin_sf"/>
</dbReference>
<dbReference type="SUPFAM" id="SSF51182">
    <property type="entry name" value="RmlC-like cupins"/>
    <property type="match status" value="1"/>
</dbReference>
<dbReference type="InterPro" id="IPR013096">
    <property type="entry name" value="Cupin_2"/>
</dbReference>
<evidence type="ECO:0000256" key="1">
    <source>
        <dbReference type="ARBA" id="ARBA00023015"/>
    </source>
</evidence>
<dbReference type="Pfam" id="PF12833">
    <property type="entry name" value="HTH_18"/>
    <property type="match status" value="1"/>
</dbReference>
<feature type="domain" description="HTH araC/xylS-type" evidence="4">
    <location>
        <begin position="185"/>
        <end position="283"/>
    </location>
</feature>
<evidence type="ECO:0000256" key="2">
    <source>
        <dbReference type="ARBA" id="ARBA00023125"/>
    </source>
</evidence>
<dbReference type="PANTHER" id="PTHR43280">
    <property type="entry name" value="ARAC-FAMILY TRANSCRIPTIONAL REGULATOR"/>
    <property type="match status" value="1"/>
</dbReference>
<keyword evidence="1" id="KW-0805">Transcription regulation</keyword>
<dbReference type="OrthoDB" id="9787988at2"/>
<evidence type="ECO:0000256" key="3">
    <source>
        <dbReference type="ARBA" id="ARBA00023163"/>
    </source>
</evidence>
<dbReference type="Pfam" id="PF07883">
    <property type="entry name" value="Cupin_2"/>
    <property type="match status" value="1"/>
</dbReference>
<dbReference type="SMART" id="SM00342">
    <property type="entry name" value="HTH_ARAC"/>
    <property type="match status" value="1"/>
</dbReference>
<organism evidence="5 6">
    <name type="scientific">Mucilaginibacter yixingensis</name>
    <dbReference type="NCBI Taxonomy" id="1295612"/>
    <lineage>
        <taxon>Bacteria</taxon>
        <taxon>Pseudomonadati</taxon>
        <taxon>Bacteroidota</taxon>
        <taxon>Sphingobacteriia</taxon>
        <taxon>Sphingobacteriales</taxon>
        <taxon>Sphingobacteriaceae</taxon>
        <taxon>Mucilaginibacter</taxon>
    </lineage>
</organism>
<dbReference type="SUPFAM" id="SSF46689">
    <property type="entry name" value="Homeodomain-like"/>
    <property type="match status" value="2"/>
</dbReference>
<keyword evidence="6" id="KW-1185">Reference proteome</keyword>
<evidence type="ECO:0000313" key="6">
    <source>
        <dbReference type="Proteomes" id="UP000244168"/>
    </source>
</evidence>
<evidence type="ECO:0000259" key="4">
    <source>
        <dbReference type="PROSITE" id="PS01124"/>
    </source>
</evidence>
<sequence length="285" mass="32722">MKPHLLKVPYGPANSFSVRKEQEPNVNNRWHYHSEVELIFIHSGHGTQFIGDNISKFSAGDILLIGSNLPHYWVYEDVETDTRPDSYATVIHFFENFMGERFLCLPESRALKNLLERARQGLLLKASKSPEVARLIENIHATEGLNRIIALLECLHAITKEEQVVQLSSVGFKYDFIDADDSRINAVYNFSLTNFGKKIKLQEVASIAGLTESSFCRYFKQQIGKTYSQFLIEIRVGYACKLLIDNKVNIKQVCYESGFNNFSCFHRCFKELTGKTPQLYKQIYS</sequence>
<dbReference type="InterPro" id="IPR018060">
    <property type="entry name" value="HTH_AraC"/>
</dbReference>
<dbReference type="GO" id="GO:0003700">
    <property type="term" value="F:DNA-binding transcription factor activity"/>
    <property type="evidence" value="ECO:0007669"/>
    <property type="project" value="InterPro"/>
</dbReference>
<dbReference type="Gene3D" id="2.60.120.10">
    <property type="entry name" value="Jelly Rolls"/>
    <property type="match status" value="1"/>
</dbReference>
<evidence type="ECO:0000313" key="5">
    <source>
        <dbReference type="EMBL" id="PTR01306.1"/>
    </source>
</evidence>
<dbReference type="RefSeq" id="WP_107826707.1">
    <property type="nucleotide sequence ID" value="NZ_CP160205.1"/>
</dbReference>
<dbReference type="AlphaFoldDB" id="A0A2T5JG17"/>
<dbReference type="PANTHER" id="PTHR43280:SF34">
    <property type="entry name" value="ARAC-FAMILY TRANSCRIPTIONAL REGULATOR"/>
    <property type="match status" value="1"/>
</dbReference>
<dbReference type="Gene3D" id="1.10.10.60">
    <property type="entry name" value="Homeodomain-like"/>
    <property type="match status" value="2"/>
</dbReference>
<proteinExistence type="predicted"/>
<keyword evidence="3" id="KW-0804">Transcription</keyword>
<accession>A0A2T5JG17</accession>
<dbReference type="EMBL" id="QAOQ01000001">
    <property type="protein sequence ID" value="PTR01306.1"/>
    <property type="molecule type" value="Genomic_DNA"/>
</dbReference>
<dbReference type="InterPro" id="IPR009057">
    <property type="entry name" value="Homeodomain-like_sf"/>
</dbReference>
<dbReference type="GO" id="GO:0043565">
    <property type="term" value="F:sequence-specific DNA binding"/>
    <property type="evidence" value="ECO:0007669"/>
    <property type="project" value="InterPro"/>
</dbReference>
<protein>
    <submittedName>
        <fullName evidence="5">AraC family transcriptional regulator</fullName>
    </submittedName>
</protein>
<dbReference type="InterPro" id="IPR018062">
    <property type="entry name" value="HTH_AraC-typ_CS"/>
</dbReference>
<name>A0A2T5JG17_9SPHI</name>